<dbReference type="Gene3D" id="1.10.10.10">
    <property type="entry name" value="Winged helix-like DNA-binding domain superfamily/Winged helix DNA-binding domain"/>
    <property type="match status" value="1"/>
</dbReference>
<dbReference type="PIRSF" id="PIRSF037373">
    <property type="entry name" value="UCP037373_trxn_reg"/>
    <property type="match status" value="1"/>
</dbReference>
<feature type="domain" description="HTH marR-type" evidence="1">
    <location>
        <begin position="31"/>
        <end position="75"/>
    </location>
</feature>
<accession>X1ALI1</accession>
<dbReference type="GO" id="GO:0003700">
    <property type="term" value="F:DNA-binding transcription factor activity"/>
    <property type="evidence" value="ECO:0007669"/>
    <property type="project" value="InterPro"/>
</dbReference>
<dbReference type="AlphaFoldDB" id="X1ALI1"/>
<dbReference type="EMBL" id="BART01017900">
    <property type="protein sequence ID" value="GAG83394.1"/>
    <property type="molecule type" value="Genomic_DNA"/>
</dbReference>
<dbReference type="InterPro" id="IPR000835">
    <property type="entry name" value="HTH_MarR-typ"/>
</dbReference>
<organism evidence="2">
    <name type="scientific">marine sediment metagenome</name>
    <dbReference type="NCBI Taxonomy" id="412755"/>
    <lineage>
        <taxon>unclassified sequences</taxon>
        <taxon>metagenomes</taxon>
        <taxon>ecological metagenomes</taxon>
    </lineage>
</organism>
<proteinExistence type="predicted"/>
<gene>
    <name evidence="2" type="ORF">S01H4_33917</name>
</gene>
<dbReference type="InterPro" id="IPR036390">
    <property type="entry name" value="WH_DNA-bd_sf"/>
</dbReference>
<evidence type="ECO:0000259" key="1">
    <source>
        <dbReference type="Pfam" id="PF12802"/>
    </source>
</evidence>
<comment type="caution">
    <text evidence="2">The sequence shown here is derived from an EMBL/GenBank/DDBJ whole genome shotgun (WGS) entry which is preliminary data.</text>
</comment>
<dbReference type="InterPro" id="IPR036388">
    <property type="entry name" value="WH-like_DNA-bd_sf"/>
</dbReference>
<sequence>MKKRESLVLDEKDDKAVQIFTDLGMPKNMAKTLLYLSQVPECKSVDIEQCANMRQPEVSNTINELRRRGWVKKRDLKKKSKGRPIHIYKPTTNLSEIIKTFEQEKLKEIECVKNDISELKNIIASR</sequence>
<reference evidence="2" key="1">
    <citation type="journal article" date="2014" name="Front. Microbiol.">
        <title>High frequency of phylogenetically diverse reductive dehalogenase-homologous genes in deep subseafloor sedimentary metagenomes.</title>
        <authorList>
            <person name="Kawai M."/>
            <person name="Futagami T."/>
            <person name="Toyoda A."/>
            <person name="Takaki Y."/>
            <person name="Nishi S."/>
            <person name="Hori S."/>
            <person name="Arai W."/>
            <person name="Tsubouchi T."/>
            <person name="Morono Y."/>
            <person name="Uchiyama I."/>
            <person name="Ito T."/>
            <person name="Fujiyama A."/>
            <person name="Inagaki F."/>
            <person name="Takami H."/>
        </authorList>
    </citation>
    <scope>NUCLEOTIDE SEQUENCE</scope>
    <source>
        <strain evidence="2">Expedition CK06-06</strain>
    </source>
</reference>
<dbReference type="InterPro" id="IPR017185">
    <property type="entry name" value="UCP037373_trxn_reg"/>
</dbReference>
<name>X1ALI1_9ZZZZ</name>
<evidence type="ECO:0000313" key="2">
    <source>
        <dbReference type="EMBL" id="GAG83394.1"/>
    </source>
</evidence>
<dbReference type="SUPFAM" id="SSF46785">
    <property type="entry name" value="Winged helix' DNA-binding domain"/>
    <property type="match status" value="1"/>
</dbReference>
<dbReference type="Pfam" id="PF12802">
    <property type="entry name" value="MarR_2"/>
    <property type="match status" value="1"/>
</dbReference>
<protein>
    <recommendedName>
        <fullName evidence="1">HTH marR-type domain-containing protein</fullName>
    </recommendedName>
</protein>